<dbReference type="PANTHER" id="PTHR30435:SF1">
    <property type="entry name" value="FLAGELLAR HOOK PROTEIN FLGE"/>
    <property type="match status" value="1"/>
</dbReference>
<dbReference type="AlphaFoldDB" id="A0A1Y0ICI4"/>
<dbReference type="NCBIfam" id="TIGR03506">
    <property type="entry name" value="FlgEFG_subfam"/>
    <property type="match status" value="2"/>
</dbReference>
<dbReference type="GO" id="GO:0005829">
    <property type="term" value="C:cytosol"/>
    <property type="evidence" value="ECO:0007669"/>
    <property type="project" value="TreeGrafter"/>
</dbReference>
<name>A0A1Y0ICI4_9GAMM</name>
<keyword evidence="11" id="KW-1185">Reference proteome</keyword>
<feature type="domain" description="Flagellar basal-body/hook protein C-terminal" evidence="7">
    <location>
        <begin position="638"/>
        <end position="681"/>
    </location>
</feature>
<evidence type="ECO:0000259" key="7">
    <source>
        <dbReference type="Pfam" id="PF06429"/>
    </source>
</evidence>
<dbReference type="Proteomes" id="UP000196027">
    <property type="component" value="Chromosome"/>
</dbReference>
<comment type="similarity">
    <text evidence="2 5">Belongs to the flagella basal body rod proteins family.</text>
</comment>
<evidence type="ECO:0000313" key="11">
    <source>
        <dbReference type="Proteomes" id="UP000196027"/>
    </source>
</evidence>
<evidence type="ECO:0000259" key="6">
    <source>
        <dbReference type="Pfam" id="PF00460"/>
    </source>
</evidence>
<dbReference type="GO" id="GO:0071978">
    <property type="term" value="P:bacterial-type flagellum-dependent swarming motility"/>
    <property type="evidence" value="ECO:0007669"/>
    <property type="project" value="TreeGrafter"/>
</dbReference>
<feature type="domain" description="Flagellar basal body rod protein N-terminal" evidence="6">
    <location>
        <begin position="3"/>
        <end position="33"/>
    </location>
</feature>
<evidence type="ECO:0000256" key="5">
    <source>
        <dbReference type="RuleBase" id="RU362116"/>
    </source>
</evidence>
<dbReference type="OrthoDB" id="8578401at2"/>
<dbReference type="SUPFAM" id="SSF117143">
    <property type="entry name" value="Flagellar hook protein flgE"/>
    <property type="match status" value="1"/>
</dbReference>
<dbReference type="InterPro" id="IPR053967">
    <property type="entry name" value="LlgE_F_G-like_D1"/>
</dbReference>
<dbReference type="InterPro" id="IPR001444">
    <property type="entry name" value="Flag_bb_rod_N"/>
</dbReference>
<keyword evidence="10" id="KW-0969">Cilium</keyword>
<proteinExistence type="inferred from homology"/>
<dbReference type="PANTHER" id="PTHR30435">
    <property type="entry name" value="FLAGELLAR PROTEIN"/>
    <property type="match status" value="1"/>
</dbReference>
<dbReference type="GO" id="GO:0009425">
    <property type="term" value="C:bacterial-type flagellum basal body"/>
    <property type="evidence" value="ECO:0007669"/>
    <property type="project" value="UniProtKB-SubCell"/>
</dbReference>
<dbReference type="EMBL" id="CP021425">
    <property type="protein sequence ID" value="ARU57104.1"/>
    <property type="molecule type" value="Genomic_DNA"/>
</dbReference>
<dbReference type="InterPro" id="IPR011491">
    <property type="entry name" value="FlgE_D2"/>
</dbReference>
<sequence length="682" mass="70908">MPFNIALSGLKASSLDLEVTGNNIANAGTVGFKQSRVEFGDLYANSFLSSSSNPVGDGVQVQDVRQLFGQGNINFTDRGLDLAISGDGFFIVEDGDQTKFTRAGQFGVDKDGFVVNNTGMRLQGFTADEDGNVGGIRDDIVVNNENLAPQRTQLVEPSLNLDSSELVLEERGIEFTTDGAQAGFINAGLTNSFPATNWTVTYADSSTDTLVLPAGQSAGANAAQITTALDGVEATATTSVAINADTFTPDASSSLTINGITFSGSSLDSVGDLAIAINSSALGGVNAVVEDAGLASERLVLTHNQGADLVMSFNAGGGAGTVELERLTVDGQPADATGAIAGAGASQTHTFPADGTDATISGIMTVITEEGATIAVFDDDGDNDPTNNVVNTDLITAAGLTGSQFLNNVFDPADAGTYNHSTSTPIYDSLGNQHVLSMYFVKQAATSATQANTWQMYTLINGNDIGDPVTAGGDPTRQAFALVFDNEGNLRENLSDLPIITNWLPLDANGDYNGADQPINGADGGNVLPLPDPPDSSNFFIDITNLTQYGSPFTIADMQQDGFTTGRLSGLDVDDSGIMFARYSNGESRVISQLAMASFNDNEGLSPVGDTAWVSTFESGDPIIGTPGTGVLGSIKSASLEESNVDLSDQLVNLIVAQRNYQANAKTIETADSVTQTIINLR</sequence>
<dbReference type="RefSeq" id="WP_087462028.1">
    <property type="nucleotide sequence ID" value="NZ_CP021425.1"/>
</dbReference>
<dbReference type="InterPro" id="IPR037925">
    <property type="entry name" value="FlgE/F/G-like"/>
</dbReference>
<dbReference type="Gene3D" id="2.60.98.20">
    <property type="entry name" value="Flagellar hook protein FlgE"/>
    <property type="match status" value="1"/>
</dbReference>
<dbReference type="InterPro" id="IPR020013">
    <property type="entry name" value="Flagellar_FlgE/F/G"/>
</dbReference>
<evidence type="ECO:0000313" key="10">
    <source>
        <dbReference type="EMBL" id="ARU57104.1"/>
    </source>
</evidence>
<reference evidence="10 11" key="1">
    <citation type="submission" date="2017-05" db="EMBL/GenBank/DDBJ databases">
        <title>Genomic insights into alkan degradation activity of Oleiphilus messinensis.</title>
        <authorList>
            <person name="Kozyavkin S.A."/>
            <person name="Slesarev A.I."/>
            <person name="Golyshin P.N."/>
            <person name="Korzhenkov A."/>
            <person name="Golyshina O.N."/>
            <person name="Toshchakov S.V."/>
        </authorList>
    </citation>
    <scope>NUCLEOTIDE SEQUENCE [LARGE SCALE GENOMIC DNA]</scope>
    <source>
        <strain evidence="10 11">ME102</strain>
    </source>
</reference>
<dbReference type="InterPro" id="IPR010930">
    <property type="entry name" value="Flg_bb/hook_C_dom"/>
</dbReference>
<comment type="subcellular location">
    <subcellularLocation>
        <location evidence="1 5">Bacterial flagellum basal body</location>
    </subcellularLocation>
</comment>
<dbReference type="Pfam" id="PF06429">
    <property type="entry name" value="Flg_bbr_C"/>
    <property type="match status" value="1"/>
</dbReference>
<dbReference type="Pfam" id="PF07559">
    <property type="entry name" value="FlgE_D2"/>
    <property type="match status" value="1"/>
</dbReference>
<feature type="domain" description="Flagellar hook protein FlgE/F/G-like D1" evidence="9">
    <location>
        <begin position="83"/>
        <end position="142"/>
    </location>
</feature>
<evidence type="ECO:0000256" key="4">
    <source>
        <dbReference type="ARBA" id="ARBA00023143"/>
    </source>
</evidence>
<evidence type="ECO:0000256" key="3">
    <source>
        <dbReference type="ARBA" id="ARBA00019015"/>
    </source>
</evidence>
<dbReference type="InterPro" id="IPR037058">
    <property type="entry name" value="Falgellar_hook_FlgE_sf"/>
</dbReference>
<organism evidence="10 11">
    <name type="scientific">Oleiphilus messinensis</name>
    <dbReference type="NCBI Taxonomy" id="141451"/>
    <lineage>
        <taxon>Bacteria</taxon>
        <taxon>Pseudomonadati</taxon>
        <taxon>Pseudomonadota</taxon>
        <taxon>Gammaproteobacteria</taxon>
        <taxon>Oceanospirillales</taxon>
        <taxon>Oleiphilaceae</taxon>
        <taxon>Oleiphilus</taxon>
    </lineage>
</organism>
<dbReference type="Pfam" id="PF00460">
    <property type="entry name" value="Flg_bb_rod"/>
    <property type="match status" value="1"/>
</dbReference>
<evidence type="ECO:0000256" key="1">
    <source>
        <dbReference type="ARBA" id="ARBA00004117"/>
    </source>
</evidence>
<dbReference type="GO" id="GO:0009424">
    <property type="term" value="C:bacterial-type flagellum hook"/>
    <property type="evidence" value="ECO:0007669"/>
    <property type="project" value="TreeGrafter"/>
</dbReference>
<keyword evidence="4 5" id="KW-0975">Bacterial flagellum</keyword>
<evidence type="ECO:0000259" key="9">
    <source>
        <dbReference type="Pfam" id="PF22692"/>
    </source>
</evidence>
<evidence type="ECO:0000256" key="2">
    <source>
        <dbReference type="ARBA" id="ARBA00009677"/>
    </source>
</evidence>
<accession>A0A1Y0ICI4</accession>
<protein>
    <recommendedName>
        <fullName evidence="3 5">Flagellar hook protein FlgE</fullName>
    </recommendedName>
</protein>
<comment type="function">
    <text evidence="5">A flexible structure which links the flagellar filament to the drive apparatus in the basal body.</text>
</comment>
<dbReference type="Pfam" id="PF22692">
    <property type="entry name" value="LlgE_F_G_D1"/>
    <property type="match status" value="1"/>
</dbReference>
<keyword evidence="10" id="KW-0282">Flagellum</keyword>
<gene>
    <name evidence="10" type="ORF">OLMES_3061</name>
</gene>
<evidence type="ECO:0000259" key="8">
    <source>
        <dbReference type="Pfam" id="PF07559"/>
    </source>
</evidence>
<keyword evidence="10" id="KW-0966">Cell projection</keyword>
<dbReference type="KEGG" id="ome:OLMES_3061"/>
<feature type="domain" description="Flagellar hook protein FlgE D2" evidence="8">
    <location>
        <begin position="409"/>
        <end position="563"/>
    </location>
</feature>